<evidence type="ECO:0000313" key="1">
    <source>
        <dbReference type="EMBL" id="REC57563.1"/>
    </source>
</evidence>
<protein>
    <submittedName>
        <fullName evidence="1">Alpha/beta fold hydrolase</fullName>
    </submittedName>
</protein>
<organism evidence="1 2">
    <name type="scientific">Rhodosalinus sediminis</name>
    <dbReference type="NCBI Taxonomy" id="1940533"/>
    <lineage>
        <taxon>Bacteria</taxon>
        <taxon>Pseudomonadati</taxon>
        <taxon>Pseudomonadota</taxon>
        <taxon>Alphaproteobacteria</taxon>
        <taxon>Rhodobacterales</taxon>
        <taxon>Paracoccaceae</taxon>
        <taxon>Rhodosalinus</taxon>
    </lineage>
</organism>
<dbReference type="SUPFAM" id="SSF53474">
    <property type="entry name" value="alpha/beta-Hydrolases"/>
    <property type="match status" value="1"/>
</dbReference>
<gene>
    <name evidence="1" type="ORF">DRV84_06830</name>
</gene>
<dbReference type="RefSeq" id="WP_115979143.1">
    <property type="nucleotide sequence ID" value="NZ_QOHR01000006.1"/>
</dbReference>
<dbReference type="InterPro" id="IPR029058">
    <property type="entry name" value="AB_hydrolase_fold"/>
</dbReference>
<sequence>MTLIRVDAVEDRPQLHGLGEAPGALLAEAVRGTRGPVVVMIHGYKFVPGHPVRCPHRHILGLEARRDCWKAVSWPRALGFAGASAEEGLGLAFGWHARGTLWEAWRRAEAAGVALAQVVEVLRAAAPVRPVHVVAHSLGARVALAAMTRAAEGAFGRVLLLAGAEFAGAAEAALAAPGGRGAELVNVASRENLPFDLMLEALIAPARPGDVTLGRGLAPGPRRATLRLDDARTLAALAGRGFRVAPPARRICHWSAYLRPGALDLYRALLRAPERVPLAALATASGRASGARAPLPSPAAAPS</sequence>
<accession>A0A3D9BVK6</accession>
<dbReference type="EMBL" id="QOHR01000006">
    <property type="protein sequence ID" value="REC57563.1"/>
    <property type="molecule type" value="Genomic_DNA"/>
</dbReference>
<keyword evidence="1" id="KW-0378">Hydrolase</keyword>
<dbReference type="AlphaFoldDB" id="A0A3D9BVK6"/>
<proteinExistence type="predicted"/>
<dbReference type="Proteomes" id="UP000257131">
    <property type="component" value="Unassembled WGS sequence"/>
</dbReference>
<comment type="caution">
    <text evidence="1">The sequence shown here is derived from an EMBL/GenBank/DDBJ whole genome shotgun (WGS) entry which is preliminary data.</text>
</comment>
<evidence type="ECO:0000313" key="2">
    <source>
        <dbReference type="Proteomes" id="UP000257131"/>
    </source>
</evidence>
<dbReference type="Gene3D" id="3.40.50.1820">
    <property type="entry name" value="alpha/beta hydrolase"/>
    <property type="match status" value="1"/>
</dbReference>
<dbReference type="GO" id="GO:0016787">
    <property type="term" value="F:hydrolase activity"/>
    <property type="evidence" value="ECO:0007669"/>
    <property type="project" value="UniProtKB-KW"/>
</dbReference>
<keyword evidence="2" id="KW-1185">Reference proteome</keyword>
<dbReference type="OrthoDB" id="7303283at2"/>
<name>A0A3D9BVK6_9RHOB</name>
<reference evidence="1 2" key="1">
    <citation type="journal article" date="2017" name="Int. J. Syst. Evol. Microbiol.">
        <title>Rhodosalinus sediminis gen. nov., sp. nov., isolated from marine saltern.</title>
        <authorList>
            <person name="Guo L.Y."/>
            <person name="Ling S.K."/>
            <person name="Li C.M."/>
            <person name="Chen G.J."/>
            <person name="Du Z.J."/>
        </authorList>
    </citation>
    <scope>NUCLEOTIDE SEQUENCE [LARGE SCALE GENOMIC DNA]</scope>
    <source>
        <strain evidence="1 2">WDN1C137</strain>
    </source>
</reference>